<feature type="domain" description="DinB-like" evidence="1">
    <location>
        <begin position="41"/>
        <end position="164"/>
    </location>
</feature>
<keyword evidence="3" id="KW-1185">Reference proteome</keyword>
<dbReference type="AlphaFoldDB" id="A0A917IQA7"/>
<dbReference type="RefSeq" id="WP_188950743.1">
    <property type="nucleotide sequence ID" value="NZ_BMIB01000001.1"/>
</dbReference>
<evidence type="ECO:0000313" key="3">
    <source>
        <dbReference type="Proteomes" id="UP000627292"/>
    </source>
</evidence>
<dbReference type="InterPro" id="IPR024775">
    <property type="entry name" value="DinB-like"/>
</dbReference>
<protein>
    <submittedName>
        <fullName evidence="2">DNA damage-inducible protein DinB</fullName>
    </submittedName>
</protein>
<evidence type="ECO:0000313" key="2">
    <source>
        <dbReference type="EMBL" id="GGH60604.1"/>
    </source>
</evidence>
<organism evidence="2 3">
    <name type="scientific">Filimonas zeae</name>
    <dbReference type="NCBI Taxonomy" id="1737353"/>
    <lineage>
        <taxon>Bacteria</taxon>
        <taxon>Pseudomonadati</taxon>
        <taxon>Bacteroidota</taxon>
        <taxon>Chitinophagia</taxon>
        <taxon>Chitinophagales</taxon>
        <taxon>Chitinophagaceae</taxon>
        <taxon>Filimonas</taxon>
    </lineage>
</organism>
<dbReference type="Pfam" id="PF12867">
    <property type="entry name" value="DinB_2"/>
    <property type="match status" value="1"/>
</dbReference>
<dbReference type="Gene3D" id="1.20.120.450">
    <property type="entry name" value="dinb family like domain"/>
    <property type="match status" value="1"/>
</dbReference>
<reference evidence="2" key="1">
    <citation type="journal article" date="2014" name="Int. J. Syst. Evol. Microbiol.">
        <title>Complete genome sequence of Corynebacterium casei LMG S-19264T (=DSM 44701T), isolated from a smear-ripened cheese.</title>
        <authorList>
            <consortium name="US DOE Joint Genome Institute (JGI-PGF)"/>
            <person name="Walter F."/>
            <person name="Albersmeier A."/>
            <person name="Kalinowski J."/>
            <person name="Ruckert C."/>
        </authorList>
    </citation>
    <scope>NUCLEOTIDE SEQUENCE</scope>
    <source>
        <strain evidence="2">CGMCC 1.15290</strain>
    </source>
</reference>
<proteinExistence type="predicted"/>
<sequence>MAKPTGGKFYVPYQETYINKVNSDTVTDIVKDYSAQIATFYNALPEAKADYAYAPGKWTIKDVIQHVVDAERIFAYRLLRIARKDKTPLPGFEENDYAVTAGASARTLSSLKEEFNAVRTSTDLLLLSLTEAQLDCTGFTSGVEVTANTIAYVLYGHLLHHKEILEQRYL</sequence>
<dbReference type="InterPro" id="IPR034660">
    <property type="entry name" value="DinB/YfiT-like"/>
</dbReference>
<dbReference type="SUPFAM" id="SSF109854">
    <property type="entry name" value="DinB/YfiT-like putative metalloenzymes"/>
    <property type="match status" value="1"/>
</dbReference>
<dbReference type="Proteomes" id="UP000627292">
    <property type="component" value="Unassembled WGS sequence"/>
</dbReference>
<comment type="caution">
    <text evidence="2">The sequence shown here is derived from an EMBL/GenBank/DDBJ whole genome shotgun (WGS) entry which is preliminary data.</text>
</comment>
<evidence type="ECO:0000259" key="1">
    <source>
        <dbReference type="Pfam" id="PF12867"/>
    </source>
</evidence>
<gene>
    <name evidence="2" type="ORF">GCM10011379_08650</name>
</gene>
<name>A0A917IQA7_9BACT</name>
<reference evidence="2" key="2">
    <citation type="submission" date="2020-09" db="EMBL/GenBank/DDBJ databases">
        <authorList>
            <person name="Sun Q."/>
            <person name="Zhou Y."/>
        </authorList>
    </citation>
    <scope>NUCLEOTIDE SEQUENCE</scope>
    <source>
        <strain evidence="2">CGMCC 1.15290</strain>
    </source>
</reference>
<accession>A0A917IQA7</accession>
<dbReference type="EMBL" id="BMIB01000001">
    <property type="protein sequence ID" value="GGH60604.1"/>
    <property type="molecule type" value="Genomic_DNA"/>
</dbReference>